<protein>
    <submittedName>
        <fullName evidence="1">8824_t:CDS:1</fullName>
    </submittedName>
</protein>
<dbReference type="EMBL" id="CAJVPW010043418">
    <property type="protein sequence ID" value="CAG8752094.1"/>
    <property type="molecule type" value="Genomic_DNA"/>
</dbReference>
<comment type="caution">
    <text evidence="1">The sequence shown here is derived from an EMBL/GenBank/DDBJ whole genome shotgun (WGS) entry which is preliminary data.</text>
</comment>
<gene>
    <name evidence="1" type="ORF">SPELUC_LOCUS14547</name>
</gene>
<evidence type="ECO:0000313" key="1">
    <source>
        <dbReference type="EMBL" id="CAG8752094.1"/>
    </source>
</evidence>
<reference evidence="1" key="1">
    <citation type="submission" date="2021-06" db="EMBL/GenBank/DDBJ databases">
        <authorList>
            <person name="Kallberg Y."/>
            <person name="Tangrot J."/>
            <person name="Rosling A."/>
        </authorList>
    </citation>
    <scope>NUCLEOTIDE SEQUENCE</scope>
    <source>
        <strain evidence="1">28 12/20/2015</strain>
    </source>
</reference>
<dbReference type="Proteomes" id="UP000789366">
    <property type="component" value="Unassembled WGS sequence"/>
</dbReference>
<sequence>MSLDSTFNEEPDPQYSITFEHDTHGELIIDHELVEATDDTNEEKQDYIEELSVNREIGMRE</sequence>
<feature type="non-terminal residue" evidence="1">
    <location>
        <position position="61"/>
    </location>
</feature>
<proteinExistence type="predicted"/>
<organism evidence="1 2">
    <name type="scientific">Cetraspora pellucida</name>
    <dbReference type="NCBI Taxonomy" id="1433469"/>
    <lineage>
        <taxon>Eukaryota</taxon>
        <taxon>Fungi</taxon>
        <taxon>Fungi incertae sedis</taxon>
        <taxon>Mucoromycota</taxon>
        <taxon>Glomeromycotina</taxon>
        <taxon>Glomeromycetes</taxon>
        <taxon>Diversisporales</taxon>
        <taxon>Gigasporaceae</taxon>
        <taxon>Cetraspora</taxon>
    </lineage>
</organism>
<accession>A0ACA9QKN8</accession>
<keyword evidence="2" id="KW-1185">Reference proteome</keyword>
<evidence type="ECO:0000313" key="2">
    <source>
        <dbReference type="Proteomes" id="UP000789366"/>
    </source>
</evidence>
<name>A0ACA9QKN8_9GLOM</name>